<dbReference type="SMART" id="SM00360">
    <property type="entry name" value="RRM"/>
    <property type="match status" value="1"/>
</dbReference>
<dbReference type="Pfam" id="PF00076">
    <property type="entry name" value="RRM_1"/>
    <property type="match status" value="1"/>
</dbReference>
<accession>A0A023B391</accession>
<evidence type="ECO:0000256" key="3">
    <source>
        <dbReference type="PROSITE-ProRule" id="PRU00176"/>
    </source>
</evidence>
<protein>
    <submittedName>
        <fullName evidence="6">RNA recognition motif protein</fullName>
    </submittedName>
</protein>
<dbReference type="GeneID" id="22913978"/>
<keyword evidence="2 3" id="KW-0694">RNA-binding</keyword>
<dbReference type="PROSITE" id="PS50102">
    <property type="entry name" value="RRM"/>
    <property type="match status" value="1"/>
</dbReference>
<dbReference type="PANTHER" id="PTHR48032:SF6">
    <property type="entry name" value="RNA-BINDING (RRM_RBD_RNP MOTIFS) FAMILY PROTEIN"/>
    <property type="match status" value="1"/>
</dbReference>
<dbReference type="VEuPathDB" id="CryptoDB:GNI_113170"/>
<dbReference type="Proteomes" id="UP000019763">
    <property type="component" value="Unassembled WGS sequence"/>
</dbReference>
<gene>
    <name evidence="6" type="ORF">GNI_113170</name>
</gene>
<evidence type="ECO:0000256" key="1">
    <source>
        <dbReference type="ARBA" id="ARBA00022737"/>
    </source>
</evidence>
<feature type="compositionally biased region" description="Pro residues" evidence="4">
    <location>
        <begin position="174"/>
        <end position="186"/>
    </location>
</feature>
<dbReference type="RefSeq" id="XP_011131558.1">
    <property type="nucleotide sequence ID" value="XM_011133256.1"/>
</dbReference>
<dbReference type="InterPro" id="IPR035979">
    <property type="entry name" value="RBD_domain_sf"/>
</dbReference>
<dbReference type="PANTHER" id="PTHR48032">
    <property type="entry name" value="RNA-BINDING PROTEIN MUSASHI HOMOLOG RBP6"/>
    <property type="match status" value="1"/>
</dbReference>
<evidence type="ECO:0000256" key="4">
    <source>
        <dbReference type="SAM" id="MobiDB-lite"/>
    </source>
</evidence>
<evidence type="ECO:0000313" key="6">
    <source>
        <dbReference type="EMBL" id="EZG55418.1"/>
    </source>
</evidence>
<evidence type="ECO:0000259" key="5">
    <source>
        <dbReference type="PROSITE" id="PS50102"/>
    </source>
</evidence>
<dbReference type="AlphaFoldDB" id="A0A023B391"/>
<name>A0A023B391_GRENI</name>
<comment type="caution">
    <text evidence="6">The sequence shown here is derived from an EMBL/GenBank/DDBJ whole genome shotgun (WGS) entry which is preliminary data.</text>
</comment>
<feature type="domain" description="RRM" evidence="5">
    <location>
        <begin position="53"/>
        <end position="129"/>
    </location>
</feature>
<sequence>MGASSMGASTLDPSALGHEWEESADLFLTGGGKSYLALSGDKWLEDCEEADARKIFVGGLPDITPLEFAKYFEHFGEVADAMIMYDRKRRRQRGFGFITFASDEGVRNALDISRHPVKGKVVEVKKAHPLVLQSERVPAKKERDAELLRRETVSEHYTFTAMDETACASFPSAGPGPGPGCNPAGPPQTYESRYPEAPWNTSWLSQR</sequence>
<keyword evidence="1" id="KW-0677">Repeat</keyword>
<dbReference type="GO" id="GO:0006417">
    <property type="term" value="P:regulation of translation"/>
    <property type="evidence" value="ECO:0007669"/>
    <property type="project" value="TreeGrafter"/>
</dbReference>
<proteinExistence type="predicted"/>
<dbReference type="EMBL" id="AFNH02000847">
    <property type="protein sequence ID" value="EZG55418.1"/>
    <property type="molecule type" value="Genomic_DNA"/>
</dbReference>
<evidence type="ECO:0000256" key="2">
    <source>
        <dbReference type="ARBA" id="ARBA00022884"/>
    </source>
</evidence>
<dbReference type="InterPro" id="IPR000504">
    <property type="entry name" value="RRM_dom"/>
</dbReference>
<organism evidence="6 7">
    <name type="scientific">Gregarina niphandrodes</name>
    <name type="common">Septate eugregarine</name>
    <dbReference type="NCBI Taxonomy" id="110365"/>
    <lineage>
        <taxon>Eukaryota</taxon>
        <taxon>Sar</taxon>
        <taxon>Alveolata</taxon>
        <taxon>Apicomplexa</taxon>
        <taxon>Conoidasida</taxon>
        <taxon>Gregarinasina</taxon>
        <taxon>Eugregarinorida</taxon>
        <taxon>Gregarinidae</taxon>
        <taxon>Gregarina</taxon>
    </lineage>
</organism>
<feature type="region of interest" description="Disordered" evidence="4">
    <location>
        <begin position="170"/>
        <end position="207"/>
    </location>
</feature>
<dbReference type="Gene3D" id="3.30.70.330">
    <property type="match status" value="1"/>
</dbReference>
<keyword evidence="7" id="KW-1185">Reference proteome</keyword>
<dbReference type="eggNOG" id="KOG4205">
    <property type="taxonomic scope" value="Eukaryota"/>
</dbReference>
<reference evidence="6" key="1">
    <citation type="submission" date="2013-12" db="EMBL/GenBank/DDBJ databases">
        <authorList>
            <person name="Omoto C.K."/>
            <person name="Sibley D."/>
            <person name="Venepally P."/>
            <person name="Hadjithomas M."/>
            <person name="Karamycheva S."/>
            <person name="Brunk B."/>
            <person name="Roos D."/>
            <person name="Caler E."/>
            <person name="Lorenzi H."/>
        </authorList>
    </citation>
    <scope>NUCLEOTIDE SEQUENCE</scope>
</reference>
<evidence type="ECO:0000313" key="7">
    <source>
        <dbReference type="Proteomes" id="UP000019763"/>
    </source>
</evidence>
<dbReference type="GO" id="GO:0003729">
    <property type="term" value="F:mRNA binding"/>
    <property type="evidence" value="ECO:0007669"/>
    <property type="project" value="TreeGrafter"/>
</dbReference>
<dbReference type="SUPFAM" id="SSF54928">
    <property type="entry name" value="RNA-binding domain, RBD"/>
    <property type="match status" value="1"/>
</dbReference>
<dbReference type="InterPro" id="IPR012677">
    <property type="entry name" value="Nucleotide-bd_a/b_plait_sf"/>
</dbReference>
<dbReference type="OrthoDB" id="1875751at2759"/>